<gene>
    <name evidence="1" type="ORF">SAMN02927903_03282</name>
</gene>
<dbReference type="AlphaFoldDB" id="A0A1G5KFN3"/>
<dbReference type="PROSITE" id="PS51257">
    <property type="entry name" value="PROKAR_LIPOPROTEIN"/>
    <property type="match status" value="1"/>
</dbReference>
<evidence type="ECO:0000313" key="2">
    <source>
        <dbReference type="Proteomes" id="UP000199354"/>
    </source>
</evidence>
<name>A0A1G5KFN3_9FLAO</name>
<accession>A0A1G5KFN3</accession>
<organism evidence="1 2">
    <name type="scientific">Flavobacterium caeni</name>
    <dbReference type="NCBI Taxonomy" id="490189"/>
    <lineage>
        <taxon>Bacteria</taxon>
        <taxon>Pseudomonadati</taxon>
        <taxon>Bacteroidota</taxon>
        <taxon>Flavobacteriia</taxon>
        <taxon>Flavobacteriales</taxon>
        <taxon>Flavobacteriaceae</taxon>
        <taxon>Flavobacterium</taxon>
    </lineage>
</organism>
<evidence type="ECO:0000313" key="1">
    <source>
        <dbReference type="EMBL" id="SCY99386.1"/>
    </source>
</evidence>
<sequence>MKHPIIIIIILLTFFSCNEKKSNSIQKEYETVQETAAEAAKKFKPNKNLIDFKIGKGLSEDEVSKLQEEQLAYLNSEQFNPKTDTINYKKDEIYISYLTFLPSGPEYRGDFKIENDSLILEIVPFTDVVLSEQFADRIVFKIANPSNKKFKVKKGI</sequence>
<reference evidence="1 2" key="1">
    <citation type="submission" date="2016-10" db="EMBL/GenBank/DDBJ databases">
        <authorList>
            <person name="de Groot N.N."/>
        </authorList>
    </citation>
    <scope>NUCLEOTIDE SEQUENCE [LARGE SCALE GENOMIC DNA]</scope>
    <source>
        <strain evidence="1 2">CGMCC 1.7031</strain>
    </source>
</reference>
<evidence type="ECO:0008006" key="3">
    <source>
        <dbReference type="Google" id="ProtNLM"/>
    </source>
</evidence>
<dbReference type="RefSeq" id="WP_091147137.1">
    <property type="nucleotide sequence ID" value="NZ_FMVF01000035.1"/>
</dbReference>
<keyword evidence="2" id="KW-1185">Reference proteome</keyword>
<proteinExistence type="predicted"/>
<dbReference type="Proteomes" id="UP000199354">
    <property type="component" value="Unassembled WGS sequence"/>
</dbReference>
<dbReference type="EMBL" id="FMVF01000035">
    <property type="protein sequence ID" value="SCY99386.1"/>
    <property type="molecule type" value="Genomic_DNA"/>
</dbReference>
<dbReference type="OrthoDB" id="1445386at2"/>
<protein>
    <recommendedName>
        <fullName evidence="3">Lipoprotein</fullName>
    </recommendedName>
</protein>
<dbReference type="STRING" id="490189.SAMN02927903_03282"/>